<dbReference type="PANTHER" id="PTHR13723">
    <property type="entry name" value="ADAMTS A DISINTEGRIN AND METALLOPROTEASE WITH THROMBOSPONDIN MOTIFS PROTEASE"/>
    <property type="match status" value="1"/>
</dbReference>
<dbReference type="Gene3D" id="2.60.120.830">
    <property type="match status" value="1"/>
</dbReference>
<keyword evidence="5 14" id="KW-0378">Hydrolase</keyword>
<dbReference type="Pfam" id="PF01421">
    <property type="entry name" value="Reprolysin"/>
    <property type="match status" value="1"/>
</dbReference>
<feature type="binding site" evidence="10 12">
    <location>
        <position position="185"/>
    </location>
    <ligand>
        <name>Zn(2+)</name>
        <dbReference type="ChEBI" id="CHEBI:29105"/>
        <note>catalytic</note>
    </ligand>
</feature>
<dbReference type="Pfam" id="PF19236">
    <property type="entry name" value="ADAMTS_CR_3"/>
    <property type="match status" value="1"/>
</dbReference>
<keyword evidence="4 10" id="KW-0479">Metal-binding</keyword>
<dbReference type="SMART" id="SM00209">
    <property type="entry name" value="TSP1"/>
    <property type="match status" value="1"/>
</dbReference>
<dbReference type="Gene3D" id="3.40.1620.60">
    <property type="match status" value="1"/>
</dbReference>
<dbReference type="InterPro" id="IPR000884">
    <property type="entry name" value="TSP1_rpt"/>
</dbReference>
<feature type="binding site" evidence="10">
    <location>
        <position position="243"/>
    </location>
    <ligand>
        <name>Ca(2+)</name>
        <dbReference type="ChEBI" id="CHEBI:29108"/>
        <label>2</label>
    </ligand>
</feature>
<keyword evidence="10" id="KW-0106">Calcium</keyword>
<comment type="cofactor">
    <cofactor evidence="10">
        <name>Zn(2+)</name>
        <dbReference type="ChEBI" id="CHEBI:29105"/>
    </cofactor>
    <text evidence="10">Binds 1 zinc ion per subunit.</text>
</comment>
<evidence type="ECO:0000256" key="8">
    <source>
        <dbReference type="ARBA" id="ARBA00023157"/>
    </source>
</evidence>
<proteinExistence type="predicted"/>
<feature type="disulfide bond" evidence="11">
    <location>
        <begin position="281"/>
        <end position="316"/>
    </location>
</feature>
<keyword evidence="9" id="KW-0325">Glycoprotein</keyword>
<dbReference type="EMBL" id="CACVKT020008931">
    <property type="protein sequence ID" value="CAC5418539.1"/>
    <property type="molecule type" value="Genomic_DNA"/>
</dbReference>
<protein>
    <submittedName>
        <fullName evidence="14">ADAMTS13</fullName>
        <ecNumber evidence="14">3.4.24.87</ecNumber>
    </submittedName>
</protein>
<evidence type="ECO:0000313" key="14">
    <source>
        <dbReference type="EMBL" id="CAC5418539.1"/>
    </source>
</evidence>
<feature type="binding site" evidence="10">
    <location>
        <position position="131"/>
    </location>
    <ligand>
        <name>Ca(2+)</name>
        <dbReference type="ChEBI" id="CHEBI:29108"/>
        <label>1</label>
    </ligand>
</feature>
<name>A0A6J8ECQ0_MYTCO</name>
<feature type="disulfide bond" evidence="11">
    <location>
        <begin position="262"/>
        <end position="286"/>
    </location>
</feature>
<comment type="subcellular location">
    <subcellularLocation>
        <location evidence="1">Secreted</location>
    </subcellularLocation>
</comment>
<feature type="binding site" evidence="10">
    <location>
        <position position="240"/>
    </location>
    <ligand>
        <name>Ca(2+)</name>
        <dbReference type="ChEBI" id="CHEBI:29108"/>
        <label>1</label>
    </ligand>
</feature>
<dbReference type="InterPro" id="IPR024079">
    <property type="entry name" value="MetalloPept_cat_dom_sf"/>
</dbReference>
<keyword evidence="2" id="KW-0964">Secreted</keyword>
<dbReference type="GO" id="GO:0031012">
    <property type="term" value="C:extracellular matrix"/>
    <property type="evidence" value="ECO:0007669"/>
    <property type="project" value="TreeGrafter"/>
</dbReference>
<dbReference type="InterPro" id="IPR045371">
    <property type="entry name" value="ADAMTS_CR_3"/>
</dbReference>
<evidence type="ECO:0000256" key="12">
    <source>
        <dbReference type="PROSITE-ProRule" id="PRU00276"/>
    </source>
</evidence>
<gene>
    <name evidence="14" type="ORF">MCOR_50969</name>
</gene>
<evidence type="ECO:0000256" key="7">
    <source>
        <dbReference type="ARBA" id="ARBA00023049"/>
    </source>
</evidence>
<organism evidence="14 15">
    <name type="scientific">Mytilus coruscus</name>
    <name type="common">Sea mussel</name>
    <dbReference type="NCBI Taxonomy" id="42192"/>
    <lineage>
        <taxon>Eukaryota</taxon>
        <taxon>Metazoa</taxon>
        <taxon>Spiralia</taxon>
        <taxon>Lophotrochozoa</taxon>
        <taxon>Mollusca</taxon>
        <taxon>Bivalvia</taxon>
        <taxon>Autobranchia</taxon>
        <taxon>Pteriomorphia</taxon>
        <taxon>Mytilida</taxon>
        <taxon>Mytiloidea</taxon>
        <taxon>Mytilidae</taxon>
        <taxon>Mytilinae</taxon>
        <taxon>Mytilus</taxon>
    </lineage>
</organism>
<dbReference type="Proteomes" id="UP000507470">
    <property type="component" value="Unassembled WGS sequence"/>
</dbReference>
<dbReference type="InterPro" id="IPR036383">
    <property type="entry name" value="TSP1_rpt_sf"/>
</dbReference>
<evidence type="ECO:0000313" key="15">
    <source>
        <dbReference type="Proteomes" id="UP000507470"/>
    </source>
</evidence>
<evidence type="ECO:0000256" key="3">
    <source>
        <dbReference type="ARBA" id="ARBA00022670"/>
    </source>
</evidence>
<dbReference type="Gene3D" id="3.40.390.10">
    <property type="entry name" value="Collagenase (Catalytic Domain)"/>
    <property type="match status" value="1"/>
</dbReference>
<feature type="disulfide bond" evidence="11">
    <location>
        <begin position="162"/>
        <end position="240"/>
    </location>
</feature>
<keyword evidence="3" id="KW-0645">Protease</keyword>
<feature type="binding site" evidence="10">
    <location>
        <position position="243"/>
    </location>
    <ligand>
        <name>Ca(2+)</name>
        <dbReference type="ChEBI" id="CHEBI:29108"/>
        <label>1</label>
    </ligand>
</feature>
<dbReference type="InterPro" id="IPR013273">
    <property type="entry name" value="ADAMTS/ADAMTS-like"/>
</dbReference>
<dbReference type="Gene3D" id="2.20.100.10">
    <property type="entry name" value="Thrombospondin type-1 (TSP1) repeat"/>
    <property type="match status" value="1"/>
</dbReference>
<comment type="caution">
    <text evidence="12">Lacks conserved residue(s) required for the propagation of feature annotation.</text>
</comment>
<dbReference type="GO" id="GO:0005576">
    <property type="term" value="C:extracellular region"/>
    <property type="evidence" value="ECO:0007669"/>
    <property type="project" value="UniProtKB-SubCell"/>
</dbReference>
<evidence type="ECO:0000256" key="2">
    <source>
        <dbReference type="ARBA" id="ARBA00022525"/>
    </source>
</evidence>
<evidence type="ECO:0000256" key="9">
    <source>
        <dbReference type="ARBA" id="ARBA00023180"/>
    </source>
</evidence>
<keyword evidence="8 11" id="KW-1015">Disulfide bond</keyword>
<feature type="disulfide bond" evidence="11">
    <location>
        <begin position="271"/>
        <end position="295"/>
    </location>
</feature>
<sequence>MSVRRFKKNHVCNGLPQMSEPANKQGKMIIFIPIRLQKRSSVPNILQTWIVADPSIQRFHGSVVETRSYIMNIMKIVHNLFKDSTLSTPLNIIVNKVEFLDRSLAEPKTPDCVSSLCSFCRWASRRNHRNDNHQGNSDVAIYITRDNETLDDLAVTHQGRMCNADHSCLVAIDSGLVSTAITITHDLGHLLGMIHDENTPCGISRNIMSTQGYTGSMGLHWSTCSSRALDRFLRSSSSSCLSDFPLQIMPGRQKVYDKDQQCRFAHHDTSCGFSLPNKDPCESLACQVPDNEHKCITGAPMADKTDCFKDGQLRWCMKGKCIPYTGHCNTPSHWSAWEAWSDCSRPCGGGITHRRRTCQNKQAVCAHDCIGEKEDVRLCNMKICKQNLNDLKTKWCESHNTETGNYECHCRVTQEGTWVAYPDGFDLYPKLSSHNISKCFRGKLQSFGCDGKMGSGLKFDQCGTCQGNGSMCQEHHGQYTKYQTLKDTPFLIHTIPAGSTGIIASNHNTDWTQIEAEYEEKGGTLRFGDVLTDFPEPSLWNISLYITYFESVRANVSYRYDTSLHHTSKYQWSSKCTSTADRVISCMDTKLNAPVEDKNCYLFTKPEQKPCQGSDR</sequence>
<evidence type="ECO:0000256" key="10">
    <source>
        <dbReference type="PIRSR" id="PIRSR613273-2"/>
    </source>
</evidence>
<dbReference type="SUPFAM" id="SSF82895">
    <property type="entry name" value="TSP-1 type 1 repeat"/>
    <property type="match status" value="1"/>
</dbReference>
<dbReference type="OrthoDB" id="9936463at2759"/>
<feature type="disulfide bond" evidence="11">
    <location>
        <begin position="201"/>
        <end position="224"/>
    </location>
</feature>
<dbReference type="PROSITE" id="PS50215">
    <property type="entry name" value="ADAM_MEPRO"/>
    <property type="match status" value="1"/>
</dbReference>
<dbReference type="GO" id="GO:0030198">
    <property type="term" value="P:extracellular matrix organization"/>
    <property type="evidence" value="ECO:0007669"/>
    <property type="project" value="InterPro"/>
</dbReference>
<feature type="disulfide bond" evidence="11">
    <location>
        <begin position="307"/>
        <end position="321"/>
    </location>
</feature>
<dbReference type="EC" id="3.4.24.87" evidence="14"/>
<evidence type="ECO:0000259" key="13">
    <source>
        <dbReference type="PROSITE" id="PS50215"/>
    </source>
</evidence>
<dbReference type="GO" id="GO:0006508">
    <property type="term" value="P:proteolysis"/>
    <property type="evidence" value="ECO:0007669"/>
    <property type="project" value="UniProtKB-KW"/>
</dbReference>
<dbReference type="FunFam" id="2.20.100.10:FF:000001">
    <property type="entry name" value="semaphorin-5A isoform X1"/>
    <property type="match status" value="1"/>
</dbReference>
<evidence type="ECO:0000256" key="1">
    <source>
        <dbReference type="ARBA" id="ARBA00004613"/>
    </source>
</evidence>
<feature type="binding site" evidence="10 12">
    <location>
        <position position="195"/>
    </location>
    <ligand>
        <name>Zn(2+)</name>
        <dbReference type="ChEBI" id="CHEBI:29105"/>
        <note>catalytic</note>
    </ligand>
</feature>
<evidence type="ECO:0000256" key="11">
    <source>
        <dbReference type="PIRSR" id="PIRSR613273-3"/>
    </source>
</evidence>
<feature type="binding site" evidence="10 12">
    <location>
        <position position="189"/>
    </location>
    <ligand>
        <name>Zn(2+)</name>
        <dbReference type="ChEBI" id="CHEBI:29105"/>
        <note>catalytic</note>
    </ligand>
</feature>
<dbReference type="PANTHER" id="PTHR13723:SF281">
    <property type="entry name" value="PAPILIN"/>
    <property type="match status" value="1"/>
</dbReference>
<reference evidence="14 15" key="1">
    <citation type="submission" date="2020-06" db="EMBL/GenBank/DDBJ databases">
        <authorList>
            <person name="Li R."/>
            <person name="Bekaert M."/>
        </authorList>
    </citation>
    <scope>NUCLEOTIDE SEQUENCE [LARGE SCALE GENOMIC DNA]</scope>
    <source>
        <strain evidence="15">wild</strain>
    </source>
</reference>
<evidence type="ECO:0000256" key="6">
    <source>
        <dbReference type="ARBA" id="ARBA00022833"/>
    </source>
</evidence>
<keyword evidence="15" id="KW-1185">Reference proteome</keyword>
<feature type="disulfide bond" evidence="11">
    <location>
        <begin position="347"/>
        <end position="384"/>
    </location>
</feature>
<dbReference type="SUPFAM" id="SSF55486">
    <property type="entry name" value="Metalloproteases ('zincins'), catalytic domain"/>
    <property type="match status" value="1"/>
</dbReference>
<feature type="disulfide bond" evidence="11">
    <location>
        <begin position="358"/>
        <end position="369"/>
    </location>
</feature>
<dbReference type="GO" id="GO:0046872">
    <property type="term" value="F:metal ion binding"/>
    <property type="evidence" value="ECO:0007669"/>
    <property type="project" value="UniProtKB-KW"/>
</dbReference>
<dbReference type="Pfam" id="PF00090">
    <property type="entry name" value="TSP_1"/>
    <property type="match status" value="1"/>
</dbReference>
<feature type="domain" description="Peptidase M12B" evidence="13">
    <location>
        <begin position="44"/>
        <end position="245"/>
    </location>
</feature>
<dbReference type="InterPro" id="IPR041645">
    <property type="entry name" value="ADAMTS_CR_2"/>
</dbReference>
<feature type="disulfide bond" evidence="11">
    <location>
        <begin position="120"/>
        <end position="168"/>
    </location>
</feature>
<dbReference type="InterPro" id="IPR001590">
    <property type="entry name" value="Peptidase_M12B"/>
</dbReference>
<dbReference type="PROSITE" id="PS50092">
    <property type="entry name" value="TSP1"/>
    <property type="match status" value="1"/>
</dbReference>
<keyword evidence="7" id="KW-0482">Metalloprotease</keyword>
<evidence type="ECO:0000256" key="4">
    <source>
        <dbReference type="ARBA" id="ARBA00022723"/>
    </source>
</evidence>
<dbReference type="PRINTS" id="PR01857">
    <property type="entry name" value="ADAMTSFAMILY"/>
</dbReference>
<dbReference type="AlphaFoldDB" id="A0A6J8ECQ0"/>
<accession>A0A6J8ECQ0</accession>
<dbReference type="InterPro" id="IPR050439">
    <property type="entry name" value="ADAMTS_ADAMTS-like"/>
</dbReference>
<feature type="binding site" evidence="10">
    <location>
        <position position="138"/>
    </location>
    <ligand>
        <name>Ca(2+)</name>
        <dbReference type="ChEBI" id="CHEBI:29108"/>
        <label>1</label>
    </ligand>
</feature>
<feature type="disulfide bond" evidence="11">
    <location>
        <begin position="343"/>
        <end position="379"/>
    </location>
</feature>
<keyword evidence="6 10" id="KW-0862">Zinc</keyword>
<feature type="binding site" evidence="10">
    <location>
        <position position="131"/>
    </location>
    <ligand>
        <name>Ca(2+)</name>
        <dbReference type="ChEBI" id="CHEBI:29108"/>
        <label>2</label>
    </ligand>
</feature>
<evidence type="ECO:0000256" key="5">
    <source>
        <dbReference type="ARBA" id="ARBA00022801"/>
    </source>
</evidence>
<dbReference type="Pfam" id="PF17771">
    <property type="entry name" value="ADAMTS_CR_2"/>
    <property type="match status" value="1"/>
</dbReference>
<dbReference type="GO" id="GO:0004222">
    <property type="term" value="F:metalloendopeptidase activity"/>
    <property type="evidence" value="ECO:0007669"/>
    <property type="project" value="InterPro"/>
</dbReference>